<proteinExistence type="predicted"/>
<organism evidence="2 3">
    <name type="scientific">Lates calcarifer</name>
    <name type="common">Barramundi</name>
    <name type="synonym">Holocentrus calcarifer</name>
    <dbReference type="NCBI Taxonomy" id="8187"/>
    <lineage>
        <taxon>Eukaryota</taxon>
        <taxon>Metazoa</taxon>
        <taxon>Chordata</taxon>
        <taxon>Craniata</taxon>
        <taxon>Vertebrata</taxon>
        <taxon>Euteleostomi</taxon>
        <taxon>Actinopterygii</taxon>
        <taxon>Neopterygii</taxon>
        <taxon>Teleostei</taxon>
        <taxon>Neoteleostei</taxon>
        <taxon>Acanthomorphata</taxon>
        <taxon>Carangaria</taxon>
        <taxon>Carangaria incertae sedis</taxon>
        <taxon>Centropomidae</taxon>
        <taxon>Lates</taxon>
    </lineage>
</organism>
<dbReference type="Ensembl" id="ENSLCAT00010009877.1">
    <property type="protein sequence ID" value="ENSLCAP00010009659.1"/>
    <property type="gene ID" value="ENSLCAG00010004641.1"/>
</dbReference>
<evidence type="ECO:0000313" key="3">
    <source>
        <dbReference type="Proteomes" id="UP000314980"/>
    </source>
</evidence>
<dbReference type="SUPFAM" id="SSF48403">
    <property type="entry name" value="Ankyrin repeat"/>
    <property type="match status" value="1"/>
</dbReference>
<feature type="region of interest" description="Disordered" evidence="1">
    <location>
        <begin position="223"/>
        <end position="250"/>
    </location>
</feature>
<protein>
    <submittedName>
        <fullName evidence="2">Uncharacterized protein</fullName>
    </submittedName>
</protein>
<reference evidence="3" key="1">
    <citation type="submission" date="2015-09" db="EMBL/GenBank/DDBJ databases">
        <authorList>
            <person name="Sai Rama Sridatta P."/>
        </authorList>
    </citation>
    <scope>NUCLEOTIDE SEQUENCE [LARGE SCALE GENOMIC DNA]</scope>
</reference>
<dbReference type="Proteomes" id="UP000314980">
    <property type="component" value="Unassembled WGS sequence"/>
</dbReference>
<sequence length="250" mass="26966">RDDDIRALMASGAAFSTDWLGSSPLHLAALYSHHSTMGVLLGCPNQGGQDPPPEGCTILNSANINAKDIPKMTALCGADVHCLSKFDNTPFNIAMATSNTELMILLQLLLAHRTASYYIIPAYNPVSLSELITTTTTTILLPKKTSQLLSSVKSEDAMAAESVETTVQHEVGDGGQRVIITVMDQYGNLQLAALGQQFIVTLQEQHMVALSANTITEEVVVEEPQQPRPTHRRKTDLTAIPISTNNNVSQ</sequence>
<dbReference type="AlphaFoldDB" id="A0A4W6C6Z5"/>
<dbReference type="GeneTree" id="ENSGT00940000156794"/>
<reference evidence="2" key="2">
    <citation type="submission" date="2025-08" db="UniProtKB">
        <authorList>
            <consortium name="Ensembl"/>
        </authorList>
    </citation>
    <scope>IDENTIFICATION</scope>
</reference>
<dbReference type="InterPro" id="IPR036770">
    <property type="entry name" value="Ankyrin_rpt-contain_sf"/>
</dbReference>
<feature type="compositionally biased region" description="Polar residues" evidence="1">
    <location>
        <begin position="241"/>
        <end position="250"/>
    </location>
</feature>
<accession>A0A4W6C6Z5</accession>
<evidence type="ECO:0000313" key="2">
    <source>
        <dbReference type="Ensembl" id="ENSLCAP00010009659.1"/>
    </source>
</evidence>
<reference evidence="2" key="3">
    <citation type="submission" date="2025-09" db="UniProtKB">
        <authorList>
            <consortium name="Ensembl"/>
        </authorList>
    </citation>
    <scope>IDENTIFICATION</scope>
</reference>
<evidence type="ECO:0000256" key="1">
    <source>
        <dbReference type="SAM" id="MobiDB-lite"/>
    </source>
</evidence>
<name>A0A4W6C6Z5_LATCA</name>
<dbReference type="InParanoid" id="A0A4W6C6Z5"/>
<dbReference type="STRING" id="8187.ENSLCAP00010009659"/>
<keyword evidence="3" id="KW-1185">Reference proteome</keyword>
<dbReference type="Gene3D" id="1.25.40.20">
    <property type="entry name" value="Ankyrin repeat-containing domain"/>
    <property type="match status" value="1"/>
</dbReference>